<accession>A0AAN5YDN5</accession>
<gene>
    <name evidence="2" type="ORF">CNMCM8927_007666</name>
</gene>
<sequence>MLRLHVAQELAAGPGGLQGDSHGDVVDAGAYDAIDVRHGQVAPADELGEDEIVGVRLRGEDKRPCGFEVCGHCEARLETGSGDLARAGDEEVHAVAMGRSGDMAPSWREAGHGRAVEQVSPELEC</sequence>
<dbReference type="Proteomes" id="UP000649114">
    <property type="component" value="Unassembled WGS sequence"/>
</dbReference>
<evidence type="ECO:0000313" key="2">
    <source>
        <dbReference type="EMBL" id="KAF4196690.1"/>
    </source>
</evidence>
<protein>
    <submittedName>
        <fullName evidence="2">Uncharacterized protein</fullName>
    </submittedName>
</protein>
<evidence type="ECO:0000313" key="3">
    <source>
        <dbReference type="Proteomes" id="UP000649114"/>
    </source>
</evidence>
<feature type="region of interest" description="Disordered" evidence="1">
    <location>
        <begin position="102"/>
        <end position="125"/>
    </location>
</feature>
<reference evidence="2" key="1">
    <citation type="journal article" date="2020" name="bioRxiv">
        <title>Genomic and phenotypic heterogeneity of clinical isolates of the human pathogens Aspergillus fumigatus, Aspergillus lentulus and Aspergillus fumigatiaffinis.</title>
        <authorList>
            <person name="dos Santos R.A.C."/>
            <person name="Steenwyk J.L."/>
            <person name="Rivero-Menendez O."/>
            <person name="Mead M.E."/>
            <person name="Silva L.P."/>
            <person name="Bastos R.W."/>
            <person name="Alastruey-Izquierdo A."/>
            <person name="Goldman G.H."/>
            <person name="Rokas A."/>
        </authorList>
    </citation>
    <scope>NUCLEOTIDE SEQUENCE</scope>
    <source>
        <strain evidence="2">CNM-CM8927</strain>
    </source>
</reference>
<reference evidence="2" key="2">
    <citation type="submission" date="2020-04" db="EMBL/GenBank/DDBJ databases">
        <authorList>
            <person name="Santos R.A.C."/>
            <person name="Steenwyk J.L."/>
            <person name="Rivero-Menendez O."/>
            <person name="Mead M.E."/>
            <person name="Silva L.P."/>
            <person name="Bastos R.W."/>
            <person name="Alastruey-Izquierdo A."/>
            <person name="Goldman G.H."/>
            <person name="Rokas A."/>
        </authorList>
    </citation>
    <scope>NUCLEOTIDE SEQUENCE</scope>
    <source>
        <strain evidence="2">CNM-CM8927</strain>
    </source>
</reference>
<name>A0AAN5YDN5_ASPLE</name>
<comment type="caution">
    <text evidence="2">The sequence shown here is derived from an EMBL/GenBank/DDBJ whole genome shotgun (WGS) entry which is preliminary data.</text>
</comment>
<proteinExistence type="predicted"/>
<dbReference type="EMBL" id="JAAAPU010000625">
    <property type="protein sequence ID" value="KAF4196690.1"/>
    <property type="molecule type" value="Genomic_DNA"/>
</dbReference>
<organism evidence="2 3">
    <name type="scientific">Aspergillus lentulus</name>
    <dbReference type="NCBI Taxonomy" id="293939"/>
    <lineage>
        <taxon>Eukaryota</taxon>
        <taxon>Fungi</taxon>
        <taxon>Dikarya</taxon>
        <taxon>Ascomycota</taxon>
        <taxon>Pezizomycotina</taxon>
        <taxon>Eurotiomycetes</taxon>
        <taxon>Eurotiomycetidae</taxon>
        <taxon>Eurotiales</taxon>
        <taxon>Aspergillaceae</taxon>
        <taxon>Aspergillus</taxon>
        <taxon>Aspergillus subgen. Fumigati</taxon>
    </lineage>
</organism>
<dbReference type="AlphaFoldDB" id="A0AAN5YDN5"/>
<evidence type="ECO:0000256" key="1">
    <source>
        <dbReference type="SAM" id="MobiDB-lite"/>
    </source>
</evidence>